<evidence type="ECO:0000313" key="3">
    <source>
        <dbReference type="Proteomes" id="UP000237889"/>
    </source>
</evidence>
<keyword evidence="1" id="KW-0812">Transmembrane</keyword>
<keyword evidence="1" id="KW-1133">Transmembrane helix</keyword>
<accession>A0A2S0NG86</accession>
<dbReference type="KEGG" id="phr:C6569_20260"/>
<keyword evidence="1" id="KW-0472">Membrane</keyword>
<evidence type="ECO:0000313" key="2">
    <source>
        <dbReference type="EMBL" id="AVO47190.1"/>
    </source>
</evidence>
<dbReference type="EMBL" id="CP027668">
    <property type="protein sequence ID" value="AVO47190.1"/>
    <property type="molecule type" value="Genomic_DNA"/>
</dbReference>
<dbReference type="RefSeq" id="WP_106750560.1">
    <property type="nucleotide sequence ID" value="NZ_CP027668.1"/>
</dbReference>
<sequence>MQVRTPARRTGIRLVGAAAFAALVAFGVAFLSRTADEAGTPVAGAIVHAPSAAYVDFAHGAFDRFRDAPPARTIDAAGQTQAQPSRI</sequence>
<feature type="transmembrane region" description="Helical" evidence="1">
    <location>
        <begin position="12"/>
        <end position="31"/>
    </location>
</feature>
<organism evidence="2 3">
    <name type="scientific">Phreatobacter cathodiphilus</name>
    <dbReference type="NCBI Taxonomy" id="1868589"/>
    <lineage>
        <taxon>Bacteria</taxon>
        <taxon>Pseudomonadati</taxon>
        <taxon>Pseudomonadota</taxon>
        <taxon>Alphaproteobacteria</taxon>
        <taxon>Hyphomicrobiales</taxon>
        <taxon>Phreatobacteraceae</taxon>
        <taxon>Phreatobacter</taxon>
    </lineage>
</organism>
<proteinExistence type="predicted"/>
<protein>
    <submittedName>
        <fullName evidence="2">Uncharacterized protein</fullName>
    </submittedName>
</protein>
<gene>
    <name evidence="2" type="ORF">C6569_20260</name>
</gene>
<name>A0A2S0NG86_9HYPH</name>
<dbReference type="Proteomes" id="UP000237889">
    <property type="component" value="Chromosome"/>
</dbReference>
<keyword evidence="3" id="KW-1185">Reference proteome</keyword>
<dbReference type="AlphaFoldDB" id="A0A2S0NG86"/>
<reference evidence="2 3" key="1">
    <citation type="submission" date="2018-03" db="EMBL/GenBank/DDBJ databases">
        <title>Genome sequencing of Phreatobacter sp.</title>
        <authorList>
            <person name="Kim S.-J."/>
            <person name="Heo J."/>
            <person name="Kwon S.-W."/>
        </authorList>
    </citation>
    <scope>NUCLEOTIDE SEQUENCE [LARGE SCALE GENOMIC DNA]</scope>
    <source>
        <strain evidence="2 3">S-12</strain>
    </source>
</reference>
<evidence type="ECO:0000256" key="1">
    <source>
        <dbReference type="SAM" id="Phobius"/>
    </source>
</evidence>